<dbReference type="InterPro" id="IPR001509">
    <property type="entry name" value="Epimerase_deHydtase"/>
</dbReference>
<reference evidence="3" key="1">
    <citation type="journal article" date="2011" name="MBio">
        <title>Novel metabolic attributes of the genus Cyanothece, comprising a group of unicellular nitrogen-fixing Cyanobacteria.</title>
        <authorList>
            <person name="Bandyopadhyay A."/>
            <person name="Elvitigala T."/>
            <person name="Welsh E."/>
            <person name="Stockel J."/>
            <person name="Liberton M."/>
            <person name="Min H."/>
            <person name="Sherman L.A."/>
            <person name="Pakrasi H.B."/>
        </authorList>
    </citation>
    <scope>NUCLEOTIDE SEQUENCE [LARGE SCALE GENOMIC DNA]</scope>
    <source>
        <strain evidence="3">PCC 7822</strain>
    </source>
</reference>
<dbReference type="STRING" id="497965.Cyan7822_1007"/>
<dbReference type="eggNOG" id="COG0451">
    <property type="taxonomic scope" value="Bacteria"/>
</dbReference>
<proteinExistence type="predicted"/>
<protein>
    <submittedName>
        <fullName evidence="2">NmrA family protein</fullName>
    </submittedName>
</protein>
<dbReference type="InterPro" id="IPR050177">
    <property type="entry name" value="Lipid_A_modif_metabolic_enz"/>
</dbReference>
<dbReference type="HOGENOM" id="CLU_882268_0_0_3"/>
<evidence type="ECO:0000313" key="2">
    <source>
        <dbReference type="EMBL" id="ADN13017.1"/>
    </source>
</evidence>
<sequence>MKRIFITGASGCIGHYLAEALIEETEHELFFLIRNPDKLKFNSQARAGIHLLKGDMQEIEQYSDLLKTIDVAILAATTWGGIEETHQINVVKTLTLMKLLDPLRCEQVFYFSTASILNRKNQPMKEAGELGTTYISSKYECYTQLSTLKIAPKITTLFPTFVLGGDENKPFSHVYSGLPDVLKWIDLIRWFKADGSFHFLHARDIAQVVRYLIDNPAITKDQTIVLGNQRITVNEAIAQICAYLHKRIYFQIPLSISLANIFIKIFRLKMQAWDKFSLEYRHFTHEKTYSPATFGLTNYCSTLEDALRLRGIYPR</sequence>
<organism evidence="2 3">
    <name type="scientific">Gloeothece verrucosa (strain PCC 7822)</name>
    <name type="common">Cyanothece sp. (strain PCC 7822)</name>
    <dbReference type="NCBI Taxonomy" id="497965"/>
    <lineage>
        <taxon>Bacteria</taxon>
        <taxon>Bacillati</taxon>
        <taxon>Cyanobacteriota</taxon>
        <taxon>Cyanophyceae</taxon>
        <taxon>Oscillatoriophycideae</taxon>
        <taxon>Chroococcales</taxon>
        <taxon>Aphanothecaceae</taxon>
        <taxon>Gloeothece</taxon>
        <taxon>Gloeothece verrucosa</taxon>
    </lineage>
</organism>
<dbReference type="InterPro" id="IPR036291">
    <property type="entry name" value="NAD(P)-bd_dom_sf"/>
</dbReference>
<dbReference type="PANTHER" id="PTHR43245">
    <property type="entry name" value="BIFUNCTIONAL POLYMYXIN RESISTANCE PROTEIN ARNA"/>
    <property type="match status" value="1"/>
</dbReference>
<name>E0UE13_GLOV7</name>
<dbReference type="RefSeq" id="WP_013321125.1">
    <property type="nucleotide sequence ID" value="NC_014501.1"/>
</dbReference>
<dbReference type="Proteomes" id="UP000008206">
    <property type="component" value="Chromosome"/>
</dbReference>
<dbReference type="Pfam" id="PF01370">
    <property type="entry name" value="Epimerase"/>
    <property type="match status" value="1"/>
</dbReference>
<dbReference type="Gene3D" id="3.40.50.720">
    <property type="entry name" value="NAD(P)-binding Rossmann-like Domain"/>
    <property type="match status" value="1"/>
</dbReference>
<accession>E0UE13</accession>
<dbReference type="KEGG" id="cyj:Cyan7822_1007"/>
<gene>
    <name evidence="2" type="ordered locus">Cyan7822_1007</name>
</gene>
<evidence type="ECO:0000259" key="1">
    <source>
        <dbReference type="Pfam" id="PF01370"/>
    </source>
</evidence>
<dbReference type="AlphaFoldDB" id="E0UE13"/>
<dbReference type="SUPFAM" id="SSF51735">
    <property type="entry name" value="NAD(P)-binding Rossmann-fold domains"/>
    <property type="match status" value="1"/>
</dbReference>
<dbReference type="OrthoDB" id="504638at2"/>
<keyword evidence="3" id="KW-1185">Reference proteome</keyword>
<dbReference type="PANTHER" id="PTHR43245:SF13">
    <property type="entry name" value="UDP-D-APIOSE_UDP-D-XYLOSE SYNTHASE 2"/>
    <property type="match status" value="1"/>
</dbReference>
<feature type="domain" description="NAD-dependent epimerase/dehydratase" evidence="1">
    <location>
        <begin position="4"/>
        <end position="226"/>
    </location>
</feature>
<evidence type="ECO:0000313" key="3">
    <source>
        <dbReference type="Proteomes" id="UP000008206"/>
    </source>
</evidence>
<dbReference type="EMBL" id="CP002198">
    <property type="protein sequence ID" value="ADN13017.1"/>
    <property type="molecule type" value="Genomic_DNA"/>
</dbReference>